<feature type="active site" description="Nucleophile; for GATase activity" evidence="10">
    <location>
        <position position="2"/>
    </location>
</feature>
<dbReference type="GO" id="GO:0005975">
    <property type="term" value="P:carbohydrate metabolic process"/>
    <property type="evidence" value="ECO:0007669"/>
    <property type="project" value="UniProtKB-UniRule"/>
</dbReference>
<dbReference type="SUPFAM" id="SSF56235">
    <property type="entry name" value="N-terminal nucleophile aminohydrolases (Ntn hydrolases)"/>
    <property type="match status" value="1"/>
</dbReference>
<keyword evidence="7 10" id="KW-0808">Transferase</keyword>
<comment type="subunit">
    <text evidence="10">Homodimer.</text>
</comment>
<dbReference type="GO" id="GO:0005829">
    <property type="term" value="C:cytosol"/>
    <property type="evidence" value="ECO:0007669"/>
    <property type="project" value="TreeGrafter"/>
</dbReference>
<dbReference type="InterPro" id="IPR035490">
    <property type="entry name" value="GlmS/FrlB_SIS"/>
</dbReference>
<evidence type="ECO:0000256" key="10">
    <source>
        <dbReference type="HAMAP-Rule" id="MF_00164"/>
    </source>
</evidence>
<feature type="domain" description="Glutamine amidotransferase type-2" evidence="11">
    <location>
        <begin position="2"/>
        <end position="222"/>
    </location>
</feature>
<dbReference type="InterPro" id="IPR001347">
    <property type="entry name" value="SIS_dom"/>
</dbReference>
<gene>
    <name evidence="10 13" type="primary">glmS</name>
    <name evidence="13" type="ORF">CLA01_36640</name>
</gene>
<dbReference type="GO" id="GO:0004360">
    <property type="term" value="F:glutamine-fructose-6-phosphate transaminase (isomerizing) activity"/>
    <property type="evidence" value="ECO:0007669"/>
    <property type="project" value="UniProtKB-UniRule"/>
</dbReference>
<keyword evidence="5 10" id="KW-0963">Cytoplasm</keyword>
<dbReference type="Gene3D" id="3.60.20.10">
    <property type="entry name" value="Glutamine Phosphoribosylpyrophosphate, subunit 1, domain 1"/>
    <property type="match status" value="1"/>
</dbReference>
<dbReference type="GO" id="GO:0097367">
    <property type="term" value="F:carbohydrate derivative binding"/>
    <property type="evidence" value="ECO:0007669"/>
    <property type="project" value="InterPro"/>
</dbReference>
<evidence type="ECO:0000259" key="11">
    <source>
        <dbReference type="PROSITE" id="PS51278"/>
    </source>
</evidence>
<feature type="active site" description="For Fru-6P isomerization activity" evidence="10">
    <location>
        <position position="612"/>
    </location>
</feature>
<dbReference type="InterPro" id="IPR017932">
    <property type="entry name" value="GATase_2_dom"/>
</dbReference>
<dbReference type="PROSITE" id="PS51278">
    <property type="entry name" value="GATASE_TYPE_2"/>
    <property type="match status" value="1"/>
</dbReference>
<feature type="domain" description="SIS" evidence="12">
    <location>
        <begin position="466"/>
        <end position="607"/>
    </location>
</feature>
<dbReference type="CDD" id="cd05008">
    <property type="entry name" value="SIS_GlmS_GlmD_1"/>
    <property type="match status" value="1"/>
</dbReference>
<dbReference type="InterPro" id="IPR029055">
    <property type="entry name" value="Ntn_hydrolases_N"/>
</dbReference>
<dbReference type="Pfam" id="PF13522">
    <property type="entry name" value="GATase_6"/>
    <property type="match status" value="1"/>
</dbReference>
<evidence type="ECO:0000256" key="6">
    <source>
        <dbReference type="ARBA" id="ARBA00022576"/>
    </source>
</evidence>
<dbReference type="EMBL" id="BJYI01000016">
    <property type="protein sequence ID" value="GEN73592.1"/>
    <property type="molecule type" value="Genomic_DNA"/>
</dbReference>
<feature type="domain" description="SIS" evidence="12">
    <location>
        <begin position="293"/>
        <end position="432"/>
    </location>
</feature>
<dbReference type="FunFam" id="3.40.50.10490:FF:000002">
    <property type="entry name" value="Glutamine--fructose-6-phosphate aminotransferase [isomerizing]"/>
    <property type="match status" value="1"/>
</dbReference>
<evidence type="ECO:0000256" key="1">
    <source>
        <dbReference type="ARBA" id="ARBA00001031"/>
    </source>
</evidence>
<sequence>MCGIVGYTGFQDAYDIVINGLRRLEYRGYDSAGIVLEGSNNKFEVEKTKGKVDDLVNISSQLKGTAKIGMGHTRWATHGVPSDRNSHPHLSNNGKIALVHNGIIENYDTIKTMLSEKGFTFKSETDTEVLVNLIQYFMDLKPETDFPTAVRYALNEVYGAYAITVLHEDYPGVLVVARLGSPLAIGLGDKEYFIASDASPFVEFTKEAIYLEEGHMATISLENGVDIRTINDNSRIEPEVQELKLSLEQIEKGGYEHFMLKEIFEQPKSIHDTMRGRLLVDEGIIKMAGIWDHLERFKNANRIIIIACGTSWHAGLIGEYLIEEYARIPVEVEYASEFRYRNPIITDKDVVIAISQSGETADTMAALKLAKEKGAFIYGICNVVDSSIARITDAGSYTHAGPEIGVASTKAFTAQLTILSLIALKLGKHNGNLGNAEFMSLIAELDAIPKKIEEVLSTTHELTQNIAKDFINTTNFLYLGRGYNYPAALEGALKLKEISYIHAEGYPAAEMKHGPIALIDENMPIVIIAPKKGHYDKIVSNVQEIKARKGKVIAVVNKGDKQVSEMADYVIEIPETSECFSPIVASVPLQLLAYYIAVYRGANVDQPRNLAKSVTVE</sequence>
<dbReference type="InterPro" id="IPR047084">
    <property type="entry name" value="GFAT_N"/>
</dbReference>
<dbReference type="GO" id="GO:0046349">
    <property type="term" value="P:amino sugar biosynthetic process"/>
    <property type="evidence" value="ECO:0007669"/>
    <property type="project" value="UniProtKB-ARBA"/>
</dbReference>
<dbReference type="GO" id="GO:0006047">
    <property type="term" value="P:UDP-N-acetylglucosamine metabolic process"/>
    <property type="evidence" value="ECO:0007669"/>
    <property type="project" value="TreeGrafter"/>
</dbReference>
<dbReference type="CDD" id="cd05009">
    <property type="entry name" value="SIS_GlmS_GlmD_2"/>
    <property type="match status" value="1"/>
</dbReference>
<dbReference type="PANTHER" id="PTHR10937:SF0">
    <property type="entry name" value="GLUTAMINE--FRUCTOSE-6-PHOSPHATE TRANSAMINASE (ISOMERIZING)"/>
    <property type="match status" value="1"/>
</dbReference>
<protein>
    <recommendedName>
        <fullName evidence="4 10">Glutamine--fructose-6-phosphate aminotransferase [isomerizing]</fullName>
        <ecNumber evidence="3 10">2.6.1.16</ecNumber>
    </recommendedName>
    <alternativeName>
        <fullName evidence="10">D-fructose-6-phosphate amidotransferase</fullName>
    </alternativeName>
    <alternativeName>
        <fullName evidence="10">GFAT</fullName>
    </alternativeName>
    <alternativeName>
        <fullName evidence="10">Glucosamine-6-phosphate synthase</fullName>
    </alternativeName>
    <alternativeName>
        <fullName evidence="10">Hexosephosphate aminotransferase</fullName>
    </alternativeName>
    <alternativeName>
        <fullName evidence="10">L-glutamine--D-fructose-6-phosphate amidotransferase</fullName>
    </alternativeName>
</protein>
<dbReference type="NCBIfam" id="NF001484">
    <property type="entry name" value="PRK00331.1"/>
    <property type="match status" value="1"/>
</dbReference>
<reference evidence="13 14" key="1">
    <citation type="submission" date="2019-07" db="EMBL/GenBank/DDBJ databases">
        <title>Whole genome shotgun sequence of Chryseobacterium lathyri NBRC 105250.</title>
        <authorList>
            <person name="Hosoyama A."/>
            <person name="Uohara A."/>
            <person name="Ohji S."/>
            <person name="Ichikawa N."/>
        </authorList>
    </citation>
    <scope>NUCLEOTIDE SEQUENCE [LARGE SCALE GENOMIC DNA]</scope>
    <source>
        <strain evidence="13 14">NBRC 105250</strain>
    </source>
</reference>
<dbReference type="Proteomes" id="UP000321150">
    <property type="component" value="Unassembled WGS sequence"/>
</dbReference>
<comment type="caution">
    <text evidence="13">The sequence shown here is derived from an EMBL/GenBank/DDBJ whole genome shotgun (WGS) entry which is preliminary data.</text>
</comment>
<comment type="subcellular location">
    <subcellularLocation>
        <location evidence="2 10">Cytoplasm</location>
    </subcellularLocation>
</comment>
<comment type="function">
    <text evidence="10">Catalyzes the first step in hexosamine metabolism, converting fructose-6P into glucosamine-6P using glutamine as a nitrogen source.</text>
</comment>
<evidence type="ECO:0000256" key="8">
    <source>
        <dbReference type="ARBA" id="ARBA00022737"/>
    </source>
</evidence>
<evidence type="ECO:0000256" key="7">
    <source>
        <dbReference type="ARBA" id="ARBA00022679"/>
    </source>
</evidence>
<evidence type="ECO:0000256" key="9">
    <source>
        <dbReference type="ARBA" id="ARBA00022962"/>
    </source>
</evidence>
<feature type="initiator methionine" description="Removed" evidence="10">
    <location>
        <position position="1"/>
    </location>
</feature>
<evidence type="ECO:0000256" key="4">
    <source>
        <dbReference type="ARBA" id="ARBA00016090"/>
    </source>
</evidence>
<dbReference type="CDD" id="cd00714">
    <property type="entry name" value="GFAT"/>
    <property type="match status" value="1"/>
</dbReference>
<dbReference type="Pfam" id="PF01380">
    <property type="entry name" value="SIS"/>
    <property type="match status" value="2"/>
</dbReference>
<dbReference type="EC" id="2.6.1.16" evidence="3 10"/>
<accession>A0A511YEH0</accession>
<dbReference type="AlphaFoldDB" id="A0A511YEH0"/>
<keyword evidence="8" id="KW-0677">Repeat</keyword>
<dbReference type="FunFam" id="3.40.50.10490:FF:000001">
    <property type="entry name" value="Glutamine--fructose-6-phosphate aminotransferase [isomerizing]"/>
    <property type="match status" value="1"/>
</dbReference>
<evidence type="ECO:0000259" key="12">
    <source>
        <dbReference type="PROSITE" id="PS51464"/>
    </source>
</evidence>
<dbReference type="SUPFAM" id="SSF53697">
    <property type="entry name" value="SIS domain"/>
    <property type="match status" value="1"/>
</dbReference>
<dbReference type="InterPro" id="IPR035466">
    <property type="entry name" value="GlmS/AgaS_SIS"/>
</dbReference>
<keyword evidence="9" id="KW-0315">Glutamine amidotransferase</keyword>
<dbReference type="PANTHER" id="PTHR10937">
    <property type="entry name" value="GLUCOSAMINE--FRUCTOSE-6-PHOSPHATE AMINOTRANSFERASE, ISOMERIZING"/>
    <property type="match status" value="1"/>
</dbReference>
<dbReference type="FunFam" id="3.60.20.10:FF:000006">
    <property type="entry name" value="Glutamine--fructose-6-phosphate aminotransferase [isomerizing]"/>
    <property type="match status" value="1"/>
</dbReference>
<comment type="catalytic activity">
    <reaction evidence="1 10">
        <text>D-fructose 6-phosphate + L-glutamine = D-glucosamine 6-phosphate + L-glutamate</text>
        <dbReference type="Rhea" id="RHEA:13237"/>
        <dbReference type="ChEBI" id="CHEBI:29985"/>
        <dbReference type="ChEBI" id="CHEBI:58359"/>
        <dbReference type="ChEBI" id="CHEBI:58725"/>
        <dbReference type="ChEBI" id="CHEBI:61527"/>
        <dbReference type="EC" id="2.6.1.16"/>
    </reaction>
</comment>
<dbReference type="RefSeq" id="WP_111959200.1">
    <property type="nucleotide sequence ID" value="NZ_BJYI01000016.1"/>
</dbReference>
<dbReference type="Gene3D" id="3.40.50.10490">
    <property type="entry name" value="Glucose-6-phosphate isomerase like protein, domain 1"/>
    <property type="match status" value="2"/>
</dbReference>
<proteinExistence type="inferred from homology"/>
<name>A0A511YEH0_9FLAO</name>
<keyword evidence="6 10" id="KW-0032">Aminotransferase</keyword>
<dbReference type="OrthoDB" id="106547at2"/>
<dbReference type="NCBIfam" id="TIGR01135">
    <property type="entry name" value="glmS"/>
    <property type="match status" value="1"/>
</dbReference>
<evidence type="ECO:0000313" key="14">
    <source>
        <dbReference type="Proteomes" id="UP000321150"/>
    </source>
</evidence>
<dbReference type="InterPro" id="IPR005855">
    <property type="entry name" value="GFAT"/>
</dbReference>
<evidence type="ECO:0000256" key="5">
    <source>
        <dbReference type="ARBA" id="ARBA00022490"/>
    </source>
</evidence>
<evidence type="ECO:0000313" key="13">
    <source>
        <dbReference type="EMBL" id="GEN73592.1"/>
    </source>
</evidence>
<evidence type="ECO:0000256" key="3">
    <source>
        <dbReference type="ARBA" id="ARBA00012916"/>
    </source>
</evidence>
<evidence type="ECO:0000256" key="2">
    <source>
        <dbReference type="ARBA" id="ARBA00004496"/>
    </source>
</evidence>
<dbReference type="HAMAP" id="MF_00164">
    <property type="entry name" value="GlmS"/>
    <property type="match status" value="1"/>
</dbReference>
<dbReference type="GO" id="GO:0006002">
    <property type="term" value="P:fructose 6-phosphate metabolic process"/>
    <property type="evidence" value="ECO:0007669"/>
    <property type="project" value="TreeGrafter"/>
</dbReference>
<dbReference type="InterPro" id="IPR046348">
    <property type="entry name" value="SIS_dom_sf"/>
</dbReference>
<organism evidence="13 14">
    <name type="scientific">Chryseobacterium lathyri</name>
    <dbReference type="NCBI Taxonomy" id="395933"/>
    <lineage>
        <taxon>Bacteria</taxon>
        <taxon>Pseudomonadati</taxon>
        <taxon>Bacteroidota</taxon>
        <taxon>Flavobacteriia</taxon>
        <taxon>Flavobacteriales</taxon>
        <taxon>Weeksellaceae</taxon>
        <taxon>Chryseobacterium group</taxon>
        <taxon>Chryseobacterium</taxon>
    </lineage>
</organism>
<dbReference type="GO" id="GO:0006487">
    <property type="term" value="P:protein N-linked glycosylation"/>
    <property type="evidence" value="ECO:0007669"/>
    <property type="project" value="TreeGrafter"/>
</dbReference>
<dbReference type="PROSITE" id="PS51464">
    <property type="entry name" value="SIS"/>
    <property type="match status" value="2"/>
</dbReference>